<gene>
    <name evidence="3" type="ORF">GCM10011391_29470</name>
</gene>
<comment type="similarity">
    <text evidence="1">Belongs to the initiator RepB protein family.</text>
</comment>
<dbReference type="RefSeq" id="WP_188695778.1">
    <property type="nucleotide sequence ID" value="NZ_BMIR01000015.1"/>
</dbReference>
<evidence type="ECO:0000313" key="3">
    <source>
        <dbReference type="EMBL" id="GGE48747.1"/>
    </source>
</evidence>
<evidence type="ECO:0000313" key="4">
    <source>
        <dbReference type="Proteomes" id="UP000628775"/>
    </source>
</evidence>
<feature type="domain" description="Initiator Rep protein WH1" evidence="2">
    <location>
        <begin position="13"/>
        <end position="111"/>
    </location>
</feature>
<dbReference type="InterPro" id="IPR000525">
    <property type="entry name" value="Initiator_Rep_WH1"/>
</dbReference>
<dbReference type="SUPFAM" id="SSF46785">
    <property type="entry name" value="Winged helix' DNA-binding domain"/>
    <property type="match status" value="1"/>
</dbReference>
<dbReference type="Proteomes" id="UP000628775">
    <property type="component" value="Unassembled WGS sequence"/>
</dbReference>
<name>A0A8J3DXW9_9BACL</name>
<reference evidence="3" key="1">
    <citation type="journal article" date="2014" name="Int. J. Syst. Evol. Microbiol.">
        <title>Complete genome sequence of Corynebacterium casei LMG S-19264T (=DSM 44701T), isolated from a smear-ripened cheese.</title>
        <authorList>
            <consortium name="US DOE Joint Genome Institute (JGI-PGF)"/>
            <person name="Walter F."/>
            <person name="Albersmeier A."/>
            <person name="Kalinowski J."/>
            <person name="Ruckert C."/>
        </authorList>
    </citation>
    <scope>NUCLEOTIDE SEQUENCE</scope>
    <source>
        <strain evidence="3">CGMCC 1.15371</strain>
    </source>
</reference>
<evidence type="ECO:0000259" key="2">
    <source>
        <dbReference type="Pfam" id="PF01051"/>
    </source>
</evidence>
<dbReference type="Pfam" id="PF01051">
    <property type="entry name" value="Rep3_N"/>
    <property type="match status" value="1"/>
</dbReference>
<keyword evidence="4" id="KW-1185">Reference proteome</keyword>
<accession>A0A8J3DXW9</accession>
<dbReference type="InterPro" id="IPR036390">
    <property type="entry name" value="WH_DNA-bd_sf"/>
</dbReference>
<dbReference type="Gene3D" id="1.10.10.10">
    <property type="entry name" value="Winged helix-like DNA-binding domain superfamily/Winged helix DNA-binding domain"/>
    <property type="match status" value="1"/>
</dbReference>
<evidence type="ECO:0000256" key="1">
    <source>
        <dbReference type="ARBA" id="ARBA00038283"/>
    </source>
</evidence>
<dbReference type="EMBL" id="BMIR01000015">
    <property type="protein sequence ID" value="GGE48747.1"/>
    <property type="molecule type" value="Genomic_DNA"/>
</dbReference>
<organism evidence="3 4">
    <name type="scientific">Pullulanibacillus camelliae</name>
    <dbReference type="NCBI Taxonomy" id="1707096"/>
    <lineage>
        <taxon>Bacteria</taxon>
        <taxon>Bacillati</taxon>
        <taxon>Bacillota</taxon>
        <taxon>Bacilli</taxon>
        <taxon>Bacillales</taxon>
        <taxon>Sporolactobacillaceae</taxon>
        <taxon>Pullulanibacillus</taxon>
    </lineage>
</organism>
<dbReference type="GO" id="GO:0006270">
    <property type="term" value="P:DNA replication initiation"/>
    <property type="evidence" value="ECO:0007669"/>
    <property type="project" value="InterPro"/>
</dbReference>
<proteinExistence type="inferred from homology"/>
<sequence>MLENPVMNLFDQLSLFDRKILKGISRRVRIEDKNTKAYTFKLIDFELDHLNPSDITERLKRLAKMGIMTHIDGQEARVPLLTHIQYRDPDKTVTLTFNSLLKPYYVDLQEKVQASSTAPLFKPNRSIRIKKS</sequence>
<protein>
    <recommendedName>
        <fullName evidence="2">Initiator Rep protein WH1 domain-containing protein</fullName>
    </recommendedName>
</protein>
<comment type="caution">
    <text evidence="3">The sequence shown here is derived from an EMBL/GenBank/DDBJ whole genome shotgun (WGS) entry which is preliminary data.</text>
</comment>
<dbReference type="AlphaFoldDB" id="A0A8J3DXW9"/>
<dbReference type="GO" id="GO:0003887">
    <property type="term" value="F:DNA-directed DNA polymerase activity"/>
    <property type="evidence" value="ECO:0007669"/>
    <property type="project" value="InterPro"/>
</dbReference>
<reference evidence="3" key="2">
    <citation type="submission" date="2020-09" db="EMBL/GenBank/DDBJ databases">
        <authorList>
            <person name="Sun Q."/>
            <person name="Zhou Y."/>
        </authorList>
    </citation>
    <scope>NUCLEOTIDE SEQUENCE</scope>
    <source>
        <strain evidence="3">CGMCC 1.15371</strain>
    </source>
</reference>
<dbReference type="InterPro" id="IPR036388">
    <property type="entry name" value="WH-like_DNA-bd_sf"/>
</dbReference>